<dbReference type="GO" id="GO:0042773">
    <property type="term" value="P:ATP synthesis coupled electron transport"/>
    <property type="evidence" value="ECO:0007669"/>
    <property type="project" value="TreeGrafter"/>
</dbReference>
<dbReference type="SUPFAM" id="SSF49503">
    <property type="entry name" value="Cupredoxins"/>
    <property type="match status" value="1"/>
</dbReference>
<dbReference type="InterPro" id="IPR009056">
    <property type="entry name" value="Cyt_c-like_dom"/>
</dbReference>
<feature type="domain" description="Cytochrome c" evidence="19">
    <location>
        <begin position="239"/>
        <end position="339"/>
    </location>
</feature>
<evidence type="ECO:0000256" key="17">
    <source>
        <dbReference type="SAM" id="Phobius"/>
    </source>
</evidence>
<evidence type="ECO:0000256" key="15">
    <source>
        <dbReference type="ARBA" id="ARBA00031389"/>
    </source>
</evidence>
<dbReference type="PROSITE" id="PS00078">
    <property type="entry name" value="COX2"/>
    <property type="match status" value="1"/>
</dbReference>
<dbReference type="GO" id="GO:0004129">
    <property type="term" value="F:cytochrome-c oxidase activity"/>
    <property type="evidence" value="ECO:0007669"/>
    <property type="project" value="UniProtKB-EC"/>
</dbReference>
<keyword evidence="5" id="KW-0349">Heme</keyword>
<keyword evidence="13" id="KW-0186">Copper</keyword>
<accession>A0A3B1DH36</accession>
<evidence type="ECO:0000256" key="12">
    <source>
        <dbReference type="ARBA" id="ARBA00023004"/>
    </source>
</evidence>
<feature type="transmembrane region" description="Helical" evidence="17">
    <location>
        <begin position="33"/>
        <end position="58"/>
    </location>
</feature>
<keyword evidence="11 17" id="KW-1133">Transmembrane helix</keyword>
<dbReference type="InterPro" id="IPR036257">
    <property type="entry name" value="Cyt_c_oxidase_su2_TM_sf"/>
</dbReference>
<keyword evidence="14 17" id="KW-0472">Membrane</keyword>
<evidence type="ECO:0000256" key="2">
    <source>
        <dbReference type="ARBA" id="ARBA00007866"/>
    </source>
</evidence>
<keyword evidence="4" id="KW-0813">Transport</keyword>
<evidence type="ECO:0000256" key="11">
    <source>
        <dbReference type="ARBA" id="ARBA00022989"/>
    </source>
</evidence>
<keyword evidence="12" id="KW-0408">Iron</keyword>
<feature type="domain" description="Cytochrome oxidase subunit II copper A binding" evidence="18">
    <location>
        <begin position="109"/>
        <end position="235"/>
    </location>
</feature>
<organism evidence="20">
    <name type="scientific">hydrothermal vent metagenome</name>
    <dbReference type="NCBI Taxonomy" id="652676"/>
    <lineage>
        <taxon>unclassified sequences</taxon>
        <taxon>metagenomes</taxon>
        <taxon>ecological metagenomes</taxon>
    </lineage>
</organism>
<keyword evidence="9" id="KW-1278">Translocase</keyword>
<evidence type="ECO:0000256" key="4">
    <source>
        <dbReference type="ARBA" id="ARBA00022448"/>
    </source>
</evidence>
<dbReference type="GO" id="GO:0016020">
    <property type="term" value="C:membrane"/>
    <property type="evidence" value="ECO:0007669"/>
    <property type="project" value="UniProtKB-SubCell"/>
</dbReference>
<dbReference type="AlphaFoldDB" id="A0A3B1DH36"/>
<keyword evidence="6" id="KW-0679">Respiratory chain</keyword>
<dbReference type="NCBIfam" id="TIGR02866">
    <property type="entry name" value="CoxB"/>
    <property type="match status" value="1"/>
</dbReference>
<comment type="similarity">
    <text evidence="2">Belongs to the cytochrome c oxidase subunit 2 family.</text>
</comment>
<dbReference type="InterPro" id="IPR011759">
    <property type="entry name" value="Cyt_c_oxidase_su2_TM_dom"/>
</dbReference>
<dbReference type="PRINTS" id="PR01166">
    <property type="entry name" value="CYCOXIDASEII"/>
</dbReference>
<evidence type="ECO:0000256" key="1">
    <source>
        <dbReference type="ARBA" id="ARBA00004141"/>
    </source>
</evidence>
<feature type="transmembrane region" description="Helical" evidence="17">
    <location>
        <begin position="79"/>
        <end position="98"/>
    </location>
</feature>
<sequence>MNMLSFTLAQGGPLTRLIFGSRGASDLARDTDYVFMWILWFCIIWFVFLMGLMVYWVIKYRRRPGVPMQRSPHHNTNLELAWTILPSIFLGYMFYIGFEGYISKLVAPTHAETIDVVGTKWDWLITYDNGANPPDKMVIGGKADAPIIVIPVGRPVQFRMTSRDVLHSFWIPDFRFKFDVIPNRYTSFWIEAEEPGDHLVFCAEYCGDKHSEMLGMIRAVPADEYDRLKGSWVVDLSLPPAQLGEMLARNNGCMGCHTVDGGVGVGPTWHNAWGNEVSIADGANIPADDPLAWDNYIVESITNPGAKIHDGFPPVMTSYAGVFDERELSWLVAYIRSLSDKAGPAEEAPAADESADAENQDEASAPNEQ</sequence>
<dbReference type="GO" id="GO:0005507">
    <property type="term" value="F:copper ion binding"/>
    <property type="evidence" value="ECO:0007669"/>
    <property type="project" value="InterPro"/>
</dbReference>
<keyword evidence="8" id="KW-0479">Metal-binding</keyword>
<keyword evidence="10" id="KW-0249">Electron transport</keyword>
<dbReference type="Gene3D" id="1.10.760.10">
    <property type="entry name" value="Cytochrome c-like domain"/>
    <property type="match status" value="1"/>
</dbReference>
<evidence type="ECO:0000256" key="14">
    <source>
        <dbReference type="ARBA" id="ARBA00023136"/>
    </source>
</evidence>
<dbReference type="InterPro" id="IPR036909">
    <property type="entry name" value="Cyt_c-like_dom_sf"/>
</dbReference>
<dbReference type="InterPro" id="IPR045187">
    <property type="entry name" value="CcO_II"/>
</dbReference>
<evidence type="ECO:0000256" key="5">
    <source>
        <dbReference type="ARBA" id="ARBA00022617"/>
    </source>
</evidence>
<dbReference type="InterPro" id="IPR002429">
    <property type="entry name" value="CcO_II-like_C"/>
</dbReference>
<dbReference type="Pfam" id="PF00116">
    <property type="entry name" value="COX2"/>
    <property type="match status" value="1"/>
</dbReference>
<evidence type="ECO:0000256" key="13">
    <source>
        <dbReference type="ARBA" id="ARBA00023008"/>
    </source>
</evidence>
<proteinExistence type="inferred from homology"/>
<dbReference type="PROSITE" id="PS50857">
    <property type="entry name" value="COX2_CUA"/>
    <property type="match status" value="1"/>
</dbReference>
<protein>
    <recommendedName>
        <fullName evidence="3">cytochrome-c oxidase</fullName>
        <ecNumber evidence="3">7.1.1.9</ecNumber>
    </recommendedName>
    <alternativeName>
        <fullName evidence="15">Cytochrome c oxidase polypeptide II</fullName>
    </alternativeName>
</protein>
<keyword evidence="7 17" id="KW-0812">Transmembrane</keyword>
<dbReference type="Pfam" id="PF00034">
    <property type="entry name" value="Cytochrom_C"/>
    <property type="match status" value="1"/>
</dbReference>
<dbReference type="InterPro" id="IPR001505">
    <property type="entry name" value="Copper_CuA"/>
</dbReference>
<evidence type="ECO:0000259" key="18">
    <source>
        <dbReference type="PROSITE" id="PS50857"/>
    </source>
</evidence>
<evidence type="ECO:0000313" key="20">
    <source>
        <dbReference type="EMBL" id="VAX42116.1"/>
    </source>
</evidence>
<evidence type="ECO:0000256" key="8">
    <source>
        <dbReference type="ARBA" id="ARBA00022723"/>
    </source>
</evidence>
<dbReference type="InterPro" id="IPR014222">
    <property type="entry name" value="Cyt_c_oxidase_su2"/>
</dbReference>
<evidence type="ECO:0000259" key="19">
    <source>
        <dbReference type="PROSITE" id="PS51007"/>
    </source>
</evidence>
<dbReference type="EC" id="7.1.1.9" evidence="3"/>
<dbReference type="PANTHER" id="PTHR22888:SF9">
    <property type="entry name" value="CYTOCHROME C OXIDASE SUBUNIT 2"/>
    <property type="match status" value="1"/>
</dbReference>
<evidence type="ECO:0000256" key="9">
    <source>
        <dbReference type="ARBA" id="ARBA00022967"/>
    </source>
</evidence>
<dbReference type="EMBL" id="UOGK01000645">
    <property type="protein sequence ID" value="VAX42116.1"/>
    <property type="molecule type" value="Genomic_DNA"/>
</dbReference>
<evidence type="ECO:0000256" key="16">
    <source>
        <dbReference type="SAM" id="MobiDB-lite"/>
    </source>
</evidence>
<dbReference type="PANTHER" id="PTHR22888">
    <property type="entry name" value="CYTOCHROME C OXIDASE, SUBUNIT II"/>
    <property type="match status" value="1"/>
</dbReference>
<feature type="region of interest" description="Disordered" evidence="16">
    <location>
        <begin position="342"/>
        <end position="369"/>
    </location>
</feature>
<keyword evidence="20" id="KW-0560">Oxidoreductase</keyword>
<evidence type="ECO:0000256" key="10">
    <source>
        <dbReference type="ARBA" id="ARBA00022982"/>
    </source>
</evidence>
<name>A0A3B1DH36_9ZZZZ</name>
<dbReference type="GO" id="GO:0020037">
    <property type="term" value="F:heme binding"/>
    <property type="evidence" value="ECO:0007669"/>
    <property type="project" value="InterPro"/>
</dbReference>
<dbReference type="SUPFAM" id="SSF46626">
    <property type="entry name" value="Cytochrome c"/>
    <property type="match status" value="1"/>
</dbReference>
<dbReference type="Gene3D" id="2.60.40.420">
    <property type="entry name" value="Cupredoxins - blue copper proteins"/>
    <property type="match status" value="1"/>
</dbReference>
<dbReference type="PROSITE" id="PS51007">
    <property type="entry name" value="CYTC"/>
    <property type="match status" value="1"/>
</dbReference>
<dbReference type="InterPro" id="IPR008972">
    <property type="entry name" value="Cupredoxin"/>
</dbReference>
<evidence type="ECO:0000256" key="3">
    <source>
        <dbReference type="ARBA" id="ARBA00012949"/>
    </source>
</evidence>
<comment type="subcellular location">
    <subcellularLocation>
        <location evidence="1">Membrane</location>
        <topology evidence="1">Multi-pass membrane protein</topology>
    </subcellularLocation>
</comment>
<dbReference type="SUPFAM" id="SSF81464">
    <property type="entry name" value="Cytochrome c oxidase subunit II-like, transmembrane region"/>
    <property type="match status" value="1"/>
</dbReference>
<gene>
    <name evidence="20" type="ORF">MNBD_PLANCTO03-2346</name>
</gene>
<dbReference type="GO" id="GO:0016491">
    <property type="term" value="F:oxidoreductase activity"/>
    <property type="evidence" value="ECO:0007669"/>
    <property type="project" value="UniProtKB-KW"/>
</dbReference>
<feature type="compositionally biased region" description="Acidic residues" evidence="16">
    <location>
        <begin position="349"/>
        <end position="361"/>
    </location>
</feature>
<reference evidence="20" key="1">
    <citation type="submission" date="2018-06" db="EMBL/GenBank/DDBJ databases">
        <authorList>
            <person name="Zhirakovskaya E."/>
        </authorList>
    </citation>
    <scope>NUCLEOTIDE SEQUENCE</scope>
</reference>
<dbReference type="Gene3D" id="1.10.287.90">
    <property type="match status" value="1"/>
</dbReference>
<evidence type="ECO:0000256" key="7">
    <source>
        <dbReference type="ARBA" id="ARBA00022692"/>
    </source>
</evidence>
<evidence type="ECO:0000256" key="6">
    <source>
        <dbReference type="ARBA" id="ARBA00022660"/>
    </source>
</evidence>
<dbReference type="Pfam" id="PF02790">
    <property type="entry name" value="COX2_TM"/>
    <property type="match status" value="1"/>
</dbReference>